<evidence type="ECO:0000259" key="2">
    <source>
        <dbReference type="PROSITE" id="PS50994"/>
    </source>
</evidence>
<dbReference type="EMBL" id="KV426191">
    <property type="protein sequence ID" value="KZV85346.1"/>
    <property type="molecule type" value="Genomic_DNA"/>
</dbReference>
<evidence type="ECO:0000313" key="4">
    <source>
        <dbReference type="Proteomes" id="UP000077266"/>
    </source>
</evidence>
<gene>
    <name evidence="3" type="ORF">EXIGLDRAFT_598675</name>
</gene>
<evidence type="ECO:0000313" key="3">
    <source>
        <dbReference type="EMBL" id="KZV85346.1"/>
    </source>
</evidence>
<sequence>TDGGSHFDCAEVHDFCTSRGIQYSKTPPYAPWANGLVEDCNRILLGRLRRYCQPDFIEDETGMSLEEMAKRMPANWPDFFDRALADMNSRMLPSLGYATRELIFGMTLLDRPAEASAAQPADQASVEGHLAFVD</sequence>
<name>A0A165DTW9_EXIGL</name>
<dbReference type="InterPro" id="IPR001584">
    <property type="entry name" value="Integrase_cat-core"/>
</dbReference>
<dbReference type="Proteomes" id="UP000077266">
    <property type="component" value="Unassembled WGS sequence"/>
</dbReference>
<dbReference type="PROSITE" id="PS50994">
    <property type="entry name" value="INTEGRASE"/>
    <property type="match status" value="1"/>
</dbReference>
<dbReference type="SUPFAM" id="SSF53098">
    <property type="entry name" value="Ribonuclease H-like"/>
    <property type="match status" value="1"/>
</dbReference>
<feature type="non-terminal residue" evidence="3">
    <location>
        <position position="134"/>
    </location>
</feature>
<dbReference type="GO" id="GO:0015074">
    <property type="term" value="P:DNA integration"/>
    <property type="evidence" value="ECO:0007669"/>
    <property type="project" value="InterPro"/>
</dbReference>
<accession>A0A165DTW9</accession>
<dbReference type="Gene3D" id="3.30.420.10">
    <property type="entry name" value="Ribonuclease H-like superfamily/Ribonuclease H"/>
    <property type="match status" value="1"/>
</dbReference>
<dbReference type="InParanoid" id="A0A165DTW9"/>
<organism evidence="3 4">
    <name type="scientific">Exidia glandulosa HHB12029</name>
    <dbReference type="NCBI Taxonomy" id="1314781"/>
    <lineage>
        <taxon>Eukaryota</taxon>
        <taxon>Fungi</taxon>
        <taxon>Dikarya</taxon>
        <taxon>Basidiomycota</taxon>
        <taxon>Agaricomycotina</taxon>
        <taxon>Agaricomycetes</taxon>
        <taxon>Auriculariales</taxon>
        <taxon>Exidiaceae</taxon>
        <taxon>Exidia</taxon>
    </lineage>
</organism>
<dbReference type="InterPro" id="IPR036397">
    <property type="entry name" value="RNaseH_sf"/>
</dbReference>
<feature type="non-terminal residue" evidence="3">
    <location>
        <position position="1"/>
    </location>
</feature>
<dbReference type="GO" id="GO:0003723">
    <property type="term" value="F:RNA binding"/>
    <property type="evidence" value="ECO:0007669"/>
    <property type="project" value="UniProtKB-KW"/>
</dbReference>
<dbReference type="AlphaFoldDB" id="A0A165DTW9"/>
<keyword evidence="1" id="KW-0694">RNA-binding</keyword>
<evidence type="ECO:0000256" key="1">
    <source>
        <dbReference type="ARBA" id="ARBA00022884"/>
    </source>
</evidence>
<feature type="domain" description="Integrase catalytic" evidence="2">
    <location>
        <begin position="1"/>
        <end position="107"/>
    </location>
</feature>
<dbReference type="InterPro" id="IPR012337">
    <property type="entry name" value="RNaseH-like_sf"/>
</dbReference>
<protein>
    <recommendedName>
        <fullName evidence="2">Integrase catalytic domain-containing protein</fullName>
    </recommendedName>
</protein>
<reference evidence="3 4" key="1">
    <citation type="journal article" date="2016" name="Mol. Biol. Evol.">
        <title>Comparative Genomics of Early-Diverging Mushroom-Forming Fungi Provides Insights into the Origins of Lignocellulose Decay Capabilities.</title>
        <authorList>
            <person name="Nagy L.G."/>
            <person name="Riley R."/>
            <person name="Tritt A."/>
            <person name="Adam C."/>
            <person name="Daum C."/>
            <person name="Floudas D."/>
            <person name="Sun H."/>
            <person name="Yadav J.S."/>
            <person name="Pangilinan J."/>
            <person name="Larsson K.H."/>
            <person name="Matsuura K."/>
            <person name="Barry K."/>
            <person name="Labutti K."/>
            <person name="Kuo R."/>
            <person name="Ohm R.A."/>
            <person name="Bhattacharya S.S."/>
            <person name="Shirouzu T."/>
            <person name="Yoshinaga Y."/>
            <person name="Martin F.M."/>
            <person name="Grigoriev I.V."/>
            <person name="Hibbett D.S."/>
        </authorList>
    </citation>
    <scope>NUCLEOTIDE SEQUENCE [LARGE SCALE GENOMIC DNA]</scope>
    <source>
        <strain evidence="3 4">HHB12029</strain>
    </source>
</reference>
<dbReference type="GO" id="GO:0005634">
    <property type="term" value="C:nucleus"/>
    <property type="evidence" value="ECO:0007669"/>
    <property type="project" value="UniProtKB-ARBA"/>
</dbReference>
<proteinExistence type="predicted"/>
<keyword evidence="4" id="KW-1185">Reference proteome</keyword>
<dbReference type="OrthoDB" id="3237746at2759"/>